<evidence type="ECO:0000313" key="2">
    <source>
        <dbReference type="Proteomes" id="UP000464957"/>
    </source>
</evidence>
<organism evidence="1 2">
    <name type="scientific">Vibrio phage VH1_2019</name>
    <dbReference type="NCBI Taxonomy" id="2686307"/>
    <lineage>
        <taxon>Viruses</taxon>
        <taxon>Duplodnaviria</taxon>
        <taxon>Heunggongvirae</taxon>
        <taxon>Uroviricota</taxon>
        <taxon>Caudoviricetes</taxon>
        <taxon>Pantevenvirales</taxon>
        <taxon>Straboviridae</taxon>
        <taxon>Schizotequatrovirus</taxon>
        <taxon>Schizotequatrovirus KVP40</taxon>
    </lineage>
</organism>
<proteinExistence type="predicted"/>
<name>A0A6B9SV51_9CAUD</name>
<evidence type="ECO:0000313" key="1">
    <source>
        <dbReference type="EMBL" id="QHJ74266.1"/>
    </source>
</evidence>
<dbReference type="EMBL" id="MN794232">
    <property type="protein sequence ID" value="QHJ74266.1"/>
    <property type="molecule type" value="Genomic_DNA"/>
</dbReference>
<reference evidence="1 2" key="1">
    <citation type="submission" date="2019-12" db="EMBL/GenBank/DDBJ databases">
        <authorList>
            <person name="Harris M."/>
            <person name="Ho T.C."/>
            <person name="Fruchtman H."/>
            <person name="Garin M."/>
            <person name="Kubatin V."/>
            <person name="Lu T."/>
            <person name="Xue L."/>
            <person name="Marr M.T."/>
        </authorList>
    </citation>
    <scope>NUCLEOTIDE SEQUENCE [LARGE SCALE GENOMIC DNA]</scope>
</reference>
<gene>
    <name evidence="1" type="ORF">VH12019_00347</name>
</gene>
<sequence length="102" mass="11797">MANVDKFAIGGAEMRPEIGDVCRDHFPTSRNWHEDWNTTAINYVKYERDIHLDISSWYVDAENNVLSITLENEEPSIHGMIVPPRVCLDLTKVREIITEILK</sequence>
<protein>
    <submittedName>
        <fullName evidence="1">Uncharacterized protein</fullName>
    </submittedName>
</protein>
<accession>A0A6B9SV51</accession>
<dbReference type="Proteomes" id="UP000464957">
    <property type="component" value="Segment"/>
</dbReference>